<dbReference type="InterPro" id="IPR003018">
    <property type="entry name" value="GAF"/>
</dbReference>
<dbReference type="Gene3D" id="3.30.450.40">
    <property type="match status" value="1"/>
</dbReference>
<accession>A0A3R7MJ68</accession>
<dbReference type="OrthoDB" id="10414538at2759"/>
<reference evidence="3 4" key="2">
    <citation type="submission" date="2019-01" db="EMBL/GenBank/DDBJ databases">
        <title>The decoding of complex shrimp genome reveals the adaptation for benthos swimmer, frequently molting mechanism and breeding impact on genome.</title>
        <authorList>
            <person name="Sun Y."/>
            <person name="Gao Y."/>
            <person name="Yu Y."/>
        </authorList>
    </citation>
    <scope>NUCLEOTIDE SEQUENCE [LARGE SCALE GENOMIC DNA]</scope>
    <source>
        <tissue evidence="3">Muscle</tissue>
    </source>
</reference>
<dbReference type="InterPro" id="IPR029016">
    <property type="entry name" value="GAF-like_dom_sf"/>
</dbReference>
<evidence type="ECO:0000313" key="3">
    <source>
        <dbReference type="EMBL" id="ROT63111.1"/>
    </source>
</evidence>
<sequence length="398" mass="42559">MEGQAEPDGASSDQVASQRHAPSPADAAEHVREFAGVPRADPSGTAVAHNGRVYVHYSTQPRSQAMDAADLAPETDSLAEDTESSTTTVVCDSRFFCATPDLPEQPDSLDPDCEMDARPDSSGSAQSLSPGPSASGGNSPEPDAAELGQNSHAARRSPTTAPAPKKAAAEHETRVASPSPLTSPPPDAEGELSPLPHNSITTGKGRDALARRRSRGRGAGRSPLARADEGGRSHLQADRSWDSEGASSATPTDSQHLVANYSYPSRKNSISSWLSPKSKRSKKVERLTEPELFMELIRDISTELDIDTLCHKILVNVGHLTHADRASLFLAQGPRHSRRLVAKLFDVTVDTVLEEALSNAADREIMLPWGVGIVGHVASTKEVINIKDAYQRAFYYHA</sequence>
<protein>
    <submittedName>
        <fullName evidence="3">Putative cGMP-specific 3</fullName>
    </submittedName>
</protein>
<name>A0A3R7MJ68_PENVA</name>
<feature type="domain" description="GAF" evidence="2">
    <location>
        <begin position="305"/>
        <end position="392"/>
    </location>
</feature>
<feature type="compositionally biased region" description="Basic and acidic residues" evidence="1">
    <location>
        <begin position="226"/>
        <end position="242"/>
    </location>
</feature>
<evidence type="ECO:0000313" key="4">
    <source>
        <dbReference type="Proteomes" id="UP000283509"/>
    </source>
</evidence>
<evidence type="ECO:0000259" key="2">
    <source>
        <dbReference type="Pfam" id="PF01590"/>
    </source>
</evidence>
<evidence type="ECO:0000256" key="1">
    <source>
        <dbReference type="SAM" id="MobiDB-lite"/>
    </source>
</evidence>
<dbReference type="EMBL" id="QCYY01003489">
    <property type="protein sequence ID" value="ROT63111.1"/>
    <property type="molecule type" value="Genomic_DNA"/>
</dbReference>
<feature type="region of interest" description="Disordered" evidence="1">
    <location>
        <begin position="266"/>
        <end position="285"/>
    </location>
</feature>
<feature type="compositionally biased region" description="Low complexity" evidence="1">
    <location>
        <begin position="120"/>
        <end position="140"/>
    </location>
</feature>
<dbReference type="SUPFAM" id="SSF55781">
    <property type="entry name" value="GAF domain-like"/>
    <property type="match status" value="1"/>
</dbReference>
<feature type="compositionally biased region" description="Low complexity" evidence="1">
    <location>
        <begin position="156"/>
        <end position="166"/>
    </location>
</feature>
<reference evidence="3 4" key="1">
    <citation type="submission" date="2018-04" db="EMBL/GenBank/DDBJ databases">
        <authorList>
            <person name="Zhang X."/>
            <person name="Yuan J."/>
            <person name="Li F."/>
            <person name="Xiang J."/>
        </authorList>
    </citation>
    <scope>NUCLEOTIDE SEQUENCE [LARGE SCALE GENOMIC DNA]</scope>
    <source>
        <tissue evidence="3">Muscle</tissue>
    </source>
</reference>
<feature type="compositionally biased region" description="Polar residues" evidence="1">
    <location>
        <begin position="245"/>
        <end position="255"/>
    </location>
</feature>
<feature type="region of interest" description="Disordered" evidence="1">
    <location>
        <begin position="1"/>
        <end position="255"/>
    </location>
</feature>
<gene>
    <name evidence="3" type="ORF">C7M84_019011</name>
</gene>
<comment type="caution">
    <text evidence="3">The sequence shown here is derived from an EMBL/GenBank/DDBJ whole genome shotgun (WGS) entry which is preliminary data.</text>
</comment>
<dbReference type="Proteomes" id="UP000283509">
    <property type="component" value="Unassembled WGS sequence"/>
</dbReference>
<keyword evidence="4" id="KW-1185">Reference proteome</keyword>
<proteinExistence type="predicted"/>
<feature type="compositionally biased region" description="Polar residues" evidence="1">
    <location>
        <begin position="266"/>
        <end position="275"/>
    </location>
</feature>
<organism evidence="3 4">
    <name type="scientific">Penaeus vannamei</name>
    <name type="common">Whiteleg shrimp</name>
    <name type="synonym">Litopenaeus vannamei</name>
    <dbReference type="NCBI Taxonomy" id="6689"/>
    <lineage>
        <taxon>Eukaryota</taxon>
        <taxon>Metazoa</taxon>
        <taxon>Ecdysozoa</taxon>
        <taxon>Arthropoda</taxon>
        <taxon>Crustacea</taxon>
        <taxon>Multicrustacea</taxon>
        <taxon>Malacostraca</taxon>
        <taxon>Eumalacostraca</taxon>
        <taxon>Eucarida</taxon>
        <taxon>Decapoda</taxon>
        <taxon>Dendrobranchiata</taxon>
        <taxon>Penaeoidea</taxon>
        <taxon>Penaeidae</taxon>
        <taxon>Penaeus</taxon>
    </lineage>
</organism>
<dbReference type="STRING" id="6689.A0A3R7MJ68"/>
<dbReference type="AlphaFoldDB" id="A0A3R7MJ68"/>
<dbReference type="Pfam" id="PF01590">
    <property type="entry name" value="GAF"/>
    <property type="match status" value="1"/>
</dbReference>